<organism evidence="2 3">
    <name type="scientific">Brevundimonas basaltis</name>
    <dbReference type="NCBI Taxonomy" id="472166"/>
    <lineage>
        <taxon>Bacteria</taxon>
        <taxon>Pseudomonadati</taxon>
        <taxon>Pseudomonadota</taxon>
        <taxon>Alphaproteobacteria</taxon>
        <taxon>Caulobacterales</taxon>
        <taxon>Caulobacteraceae</taxon>
        <taxon>Brevundimonas</taxon>
    </lineage>
</organism>
<accession>A0A7W8MFU8</accession>
<proteinExistence type="predicted"/>
<evidence type="ECO:0000313" key="2">
    <source>
        <dbReference type="EMBL" id="MBB5291553.1"/>
    </source>
</evidence>
<keyword evidence="1" id="KW-1133">Transmembrane helix</keyword>
<keyword evidence="1" id="KW-0472">Membrane</keyword>
<keyword evidence="3" id="KW-1185">Reference proteome</keyword>
<gene>
    <name evidence="2" type="ORF">HNQ67_001067</name>
</gene>
<dbReference type="Proteomes" id="UP000566663">
    <property type="component" value="Unassembled WGS sequence"/>
</dbReference>
<dbReference type="RefSeq" id="WP_183253113.1">
    <property type="nucleotide sequence ID" value="NZ_BAAAFF010000006.1"/>
</dbReference>
<feature type="transmembrane region" description="Helical" evidence="1">
    <location>
        <begin position="82"/>
        <end position="99"/>
    </location>
</feature>
<evidence type="ECO:0000313" key="3">
    <source>
        <dbReference type="Proteomes" id="UP000566663"/>
    </source>
</evidence>
<protein>
    <submittedName>
        <fullName evidence="2">Uncharacterized protein</fullName>
    </submittedName>
</protein>
<sequence>MKLLRFVVVLAVLAYAGWLAWPFLSPFFEGAGPEAAALRAGAEAQGGGELFGFLPAWTLWAGAIGLYVISALMLGSGSPKSAIAYFLAFIADAGLRLALDQQGGAAARSGPATMSAPEAASSLPVDPLWLTLGALVILGLLVVIAGRRIRRARTPGQFAY</sequence>
<dbReference type="EMBL" id="JACHFZ010000002">
    <property type="protein sequence ID" value="MBB5291553.1"/>
    <property type="molecule type" value="Genomic_DNA"/>
</dbReference>
<feature type="transmembrane region" description="Helical" evidence="1">
    <location>
        <begin position="128"/>
        <end position="146"/>
    </location>
</feature>
<dbReference type="AlphaFoldDB" id="A0A7W8MFU8"/>
<keyword evidence="1" id="KW-0812">Transmembrane</keyword>
<evidence type="ECO:0000256" key="1">
    <source>
        <dbReference type="SAM" id="Phobius"/>
    </source>
</evidence>
<comment type="caution">
    <text evidence="2">The sequence shown here is derived from an EMBL/GenBank/DDBJ whole genome shotgun (WGS) entry which is preliminary data.</text>
</comment>
<name>A0A7W8MFU8_9CAUL</name>
<feature type="transmembrane region" description="Helical" evidence="1">
    <location>
        <begin position="57"/>
        <end position="75"/>
    </location>
</feature>
<reference evidence="2 3" key="1">
    <citation type="submission" date="2020-08" db="EMBL/GenBank/DDBJ databases">
        <title>Genomic Encyclopedia of Type Strains, Phase IV (KMG-IV): sequencing the most valuable type-strain genomes for metagenomic binning, comparative biology and taxonomic classification.</title>
        <authorList>
            <person name="Goeker M."/>
        </authorList>
    </citation>
    <scope>NUCLEOTIDE SEQUENCE [LARGE SCALE GENOMIC DNA]</scope>
    <source>
        <strain evidence="2 3">DSM 25335</strain>
    </source>
</reference>